<dbReference type="GO" id="GO:0002486">
    <property type="term" value="P:antigen processing and presentation of endogenous peptide antigen via MHC class I via ER pathway, TAP-independent"/>
    <property type="evidence" value="ECO:0007669"/>
    <property type="project" value="TreeGrafter"/>
</dbReference>
<evidence type="ECO:0000256" key="1">
    <source>
        <dbReference type="ARBA" id="ARBA00023180"/>
    </source>
</evidence>
<dbReference type="SUPFAM" id="SSF54452">
    <property type="entry name" value="MHC antigen-recognition domain"/>
    <property type="match status" value="1"/>
</dbReference>
<dbReference type="GO" id="GO:0005615">
    <property type="term" value="C:extracellular space"/>
    <property type="evidence" value="ECO:0007669"/>
    <property type="project" value="TreeGrafter"/>
</dbReference>
<keyword evidence="4" id="KW-1185">Reference proteome</keyword>
<dbReference type="PANTHER" id="PTHR16675">
    <property type="entry name" value="MHC CLASS I-RELATED"/>
    <property type="match status" value="1"/>
</dbReference>
<dbReference type="GO" id="GO:0006955">
    <property type="term" value="P:immune response"/>
    <property type="evidence" value="ECO:0007669"/>
    <property type="project" value="TreeGrafter"/>
</dbReference>
<evidence type="ECO:0000259" key="2">
    <source>
        <dbReference type="Pfam" id="PF00129"/>
    </source>
</evidence>
<dbReference type="EMBL" id="JAATJV010295611">
    <property type="protein sequence ID" value="MBZ3877383.1"/>
    <property type="molecule type" value="Genomic_DNA"/>
</dbReference>
<dbReference type="InterPro" id="IPR011162">
    <property type="entry name" value="MHC_I/II-like_Ag-recog"/>
</dbReference>
<name>A0AA41MSK1_SCICA</name>
<dbReference type="InterPro" id="IPR037055">
    <property type="entry name" value="MHC_I-like_Ag-recog_sf"/>
</dbReference>
<dbReference type="PANTHER" id="PTHR16675:SF268">
    <property type="entry name" value="UL16-BINDING PROTEIN 1"/>
    <property type="match status" value="1"/>
</dbReference>
<dbReference type="InterPro" id="IPR011161">
    <property type="entry name" value="MHC_I-like_Ag-recog"/>
</dbReference>
<reference evidence="3" key="1">
    <citation type="submission" date="2020-03" db="EMBL/GenBank/DDBJ databases">
        <title>Studies in the Genomics of Life Span.</title>
        <authorList>
            <person name="Glass D."/>
        </authorList>
    </citation>
    <scope>NUCLEOTIDE SEQUENCE</scope>
    <source>
        <strain evidence="3">SUZIE</strain>
        <tissue evidence="3">Muscle</tissue>
    </source>
</reference>
<evidence type="ECO:0000313" key="3">
    <source>
        <dbReference type="EMBL" id="MBZ3877383.1"/>
    </source>
</evidence>
<dbReference type="Pfam" id="PF00129">
    <property type="entry name" value="MHC_I"/>
    <property type="match status" value="1"/>
</dbReference>
<keyword evidence="1" id="KW-0325">Glycoprotein</keyword>
<evidence type="ECO:0000313" key="4">
    <source>
        <dbReference type="Proteomes" id="UP001166674"/>
    </source>
</evidence>
<dbReference type="GO" id="GO:0009897">
    <property type="term" value="C:external side of plasma membrane"/>
    <property type="evidence" value="ECO:0007669"/>
    <property type="project" value="TreeGrafter"/>
</dbReference>
<dbReference type="AlphaFoldDB" id="A0AA41MSK1"/>
<accession>A0AA41MSK1</accession>
<sequence>MDKVKSLSALGGKVNATVTWEEQNTALRDMGQMLKQKLADIKAENPRARDLLTLEGRMSCARKSSGCTSASWLLGFNGQMWLYFNSDSQRWTEVSPGSNWMKEMWKNDRDMTEFLYRSSMGDCKTWLKKFLEQWEEELESPGNWQEGRTW</sequence>
<dbReference type="InterPro" id="IPR050208">
    <property type="entry name" value="MHC_class-I_related"/>
</dbReference>
<feature type="domain" description="MHC class I-like antigen recognition-like" evidence="2">
    <location>
        <begin position="16"/>
        <end position="137"/>
    </location>
</feature>
<dbReference type="GO" id="GO:0001916">
    <property type="term" value="P:positive regulation of T cell mediated cytotoxicity"/>
    <property type="evidence" value="ECO:0007669"/>
    <property type="project" value="TreeGrafter"/>
</dbReference>
<proteinExistence type="predicted"/>
<comment type="caution">
    <text evidence="3">The sequence shown here is derived from an EMBL/GenBank/DDBJ whole genome shotgun (WGS) entry which is preliminary data.</text>
</comment>
<gene>
    <name evidence="3" type="ORF">SUZIE_142665</name>
</gene>
<organism evidence="3 4">
    <name type="scientific">Sciurus carolinensis</name>
    <name type="common">Eastern gray squirrel</name>
    <dbReference type="NCBI Taxonomy" id="30640"/>
    <lineage>
        <taxon>Eukaryota</taxon>
        <taxon>Metazoa</taxon>
        <taxon>Chordata</taxon>
        <taxon>Craniata</taxon>
        <taxon>Vertebrata</taxon>
        <taxon>Euteleostomi</taxon>
        <taxon>Mammalia</taxon>
        <taxon>Eutheria</taxon>
        <taxon>Euarchontoglires</taxon>
        <taxon>Glires</taxon>
        <taxon>Rodentia</taxon>
        <taxon>Sciuromorpha</taxon>
        <taxon>Sciuridae</taxon>
        <taxon>Sciurinae</taxon>
        <taxon>Sciurini</taxon>
        <taxon>Sciurus</taxon>
    </lineage>
</organism>
<dbReference type="Proteomes" id="UP001166674">
    <property type="component" value="Unassembled WGS sequence"/>
</dbReference>
<dbReference type="Gene3D" id="3.30.500.10">
    <property type="entry name" value="MHC class I-like antigen recognition-like"/>
    <property type="match status" value="1"/>
</dbReference>
<dbReference type="GO" id="GO:0002476">
    <property type="term" value="P:antigen processing and presentation of endogenous peptide antigen via MHC class Ib"/>
    <property type="evidence" value="ECO:0007669"/>
    <property type="project" value="TreeGrafter"/>
</dbReference>
<protein>
    <submittedName>
        <fullName evidence="3">NKG2D ligand 1</fullName>
    </submittedName>
</protein>